<dbReference type="EMBL" id="BSRL01000006">
    <property type="protein sequence ID" value="GLV70173.1"/>
    <property type="molecule type" value="Genomic_DNA"/>
</dbReference>
<evidence type="ECO:0000313" key="2">
    <source>
        <dbReference type="EMBL" id="GLV70173.1"/>
    </source>
</evidence>
<dbReference type="RefSeq" id="WP_261867104.1">
    <property type="nucleotide sequence ID" value="NZ_BRLF01000006.1"/>
</dbReference>
<accession>A0AAI9PF72</accession>
<evidence type="ECO:0000313" key="4">
    <source>
        <dbReference type="Proteomes" id="UP001165145"/>
    </source>
</evidence>
<protein>
    <submittedName>
        <fullName evidence="2">Uncharacterized protein</fullName>
    </submittedName>
</protein>
<name>A0AAI9PF72_PECCC</name>
<organism evidence="2 4">
    <name type="scientific">Pectobacterium carotovorum subsp. carotovorum</name>
    <name type="common">Erwinia carotovora subsp. carotovora</name>
    <dbReference type="NCBI Taxonomy" id="555"/>
    <lineage>
        <taxon>Bacteria</taxon>
        <taxon>Pseudomonadati</taxon>
        <taxon>Pseudomonadota</taxon>
        <taxon>Gammaproteobacteria</taxon>
        <taxon>Enterobacterales</taxon>
        <taxon>Pectobacteriaceae</taxon>
        <taxon>Pectobacterium</taxon>
    </lineage>
</organism>
<dbReference type="Proteomes" id="UP001165145">
    <property type="component" value="Unassembled WGS sequence"/>
</dbReference>
<reference evidence="2" key="2">
    <citation type="submission" date="2023-02" db="EMBL/GenBank/DDBJ databases">
        <title>Pectobacterium carotovorum subsp. carotovorum NBRC 12380.</title>
        <authorList>
            <person name="Ichikawa N."/>
            <person name="Sato H."/>
            <person name="Tonouchi N."/>
        </authorList>
    </citation>
    <scope>NUCLEOTIDE SEQUENCE</scope>
    <source>
        <strain evidence="2">NBRC 12380</strain>
    </source>
</reference>
<reference evidence="1" key="1">
    <citation type="submission" date="2022-06" db="EMBL/GenBank/DDBJ databases">
        <title>Draft genome sequences of Pectobacterium carotovorum subsp. carotovorum str. NBRC12380.</title>
        <authorList>
            <person name="Wakabayashi Y."/>
            <person name="Kojima K."/>
        </authorList>
    </citation>
    <scope>NUCLEOTIDE SEQUENCE</scope>
    <source>
        <strain evidence="1">NBRC 12380</strain>
    </source>
</reference>
<sequence length="57" mass="6667">MKFEIYDDSLIVGRYAFTNVEYLYDVIDGVYDLRFDVIGVKWNTKFGHLNRGDIIAS</sequence>
<dbReference type="Proteomes" id="UP001058167">
    <property type="component" value="Unassembled WGS sequence"/>
</dbReference>
<proteinExistence type="predicted"/>
<gene>
    <name evidence="2" type="ORF">Pcaca03_26170</name>
    <name evidence="1" type="ORF">SOASR016_24810</name>
</gene>
<evidence type="ECO:0000313" key="3">
    <source>
        <dbReference type="Proteomes" id="UP001058167"/>
    </source>
</evidence>
<dbReference type="AlphaFoldDB" id="A0AAI9PF72"/>
<keyword evidence="3" id="KW-1185">Reference proteome</keyword>
<comment type="caution">
    <text evidence="2">The sequence shown here is derived from an EMBL/GenBank/DDBJ whole genome shotgun (WGS) entry which is preliminary data.</text>
</comment>
<dbReference type="EMBL" id="BRLF01000006">
    <property type="protein sequence ID" value="GKX47729.1"/>
    <property type="molecule type" value="Genomic_DNA"/>
</dbReference>
<evidence type="ECO:0000313" key="1">
    <source>
        <dbReference type="EMBL" id="GKX47729.1"/>
    </source>
</evidence>